<accession>K1XG85</accession>
<dbReference type="AlphaFoldDB" id="K1XG85"/>
<protein>
    <submittedName>
        <fullName evidence="1">Uncharacterized protein</fullName>
    </submittedName>
</protein>
<evidence type="ECO:0000313" key="1">
    <source>
        <dbReference type="EMBL" id="EKD29245.1"/>
    </source>
</evidence>
<proteinExistence type="predicted"/>
<comment type="caution">
    <text evidence="1">The sequence shown here is derived from an EMBL/GenBank/DDBJ whole genome shotgun (WGS) entry which is preliminary data.</text>
</comment>
<sequence>MKDDLKNLLHLNDFLGIHLQRNDLLGILHPIDPLRHRKFGDYRHGDVLLFLRCFREQFEPPHFRECQFASG</sequence>
<dbReference type="EMBL" id="AMFJ01034464">
    <property type="protein sequence ID" value="EKD29245.1"/>
    <property type="molecule type" value="Genomic_DNA"/>
</dbReference>
<organism evidence="1">
    <name type="scientific">uncultured bacterium</name>
    <name type="common">gcode 4</name>
    <dbReference type="NCBI Taxonomy" id="1234023"/>
    <lineage>
        <taxon>Bacteria</taxon>
        <taxon>environmental samples</taxon>
    </lineage>
</organism>
<gene>
    <name evidence="1" type="ORF">ACD_78C00464G0002</name>
</gene>
<reference evidence="1" key="1">
    <citation type="journal article" date="2012" name="Science">
        <title>Fermentation, hydrogen, and sulfur metabolism in multiple uncultivated bacterial phyla.</title>
        <authorList>
            <person name="Wrighton K.C."/>
            <person name="Thomas B.C."/>
            <person name="Sharon I."/>
            <person name="Miller C.S."/>
            <person name="Castelle C.J."/>
            <person name="VerBerkmoes N.C."/>
            <person name="Wilkins M.J."/>
            <person name="Hettich R.L."/>
            <person name="Lipton M.S."/>
            <person name="Williams K.H."/>
            <person name="Long P.E."/>
            <person name="Banfield J.F."/>
        </authorList>
    </citation>
    <scope>NUCLEOTIDE SEQUENCE [LARGE SCALE GENOMIC DNA]</scope>
</reference>
<name>K1XG85_9BACT</name>